<proteinExistence type="predicted"/>
<evidence type="ECO:0000313" key="2">
    <source>
        <dbReference type="EMBL" id="KAF2593615.1"/>
    </source>
</evidence>
<comment type="caution">
    <text evidence="2">The sequence shown here is derived from an EMBL/GenBank/DDBJ whole genome shotgun (WGS) entry which is preliminary data.</text>
</comment>
<organism evidence="2">
    <name type="scientific">Brassica cretica</name>
    <name type="common">Mustard</name>
    <dbReference type="NCBI Taxonomy" id="69181"/>
    <lineage>
        <taxon>Eukaryota</taxon>
        <taxon>Viridiplantae</taxon>
        <taxon>Streptophyta</taxon>
        <taxon>Embryophyta</taxon>
        <taxon>Tracheophyta</taxon>
        <taxon>Spermatophyta</taxon>
        <taxon>Magnoliopsida</taxon>
        <taxon>eudicotyledons</taxon>
        <taxon>Gunneridae</taxon>
        <taxon>Pentapetalae</taxon>
        <taxon>rosids</taxon>
        <taxon>malvids</taxon>
        <taxon>Brassicales</taxon>
        <taxon>Brassicaceae</taxon>
        <taxon>Brassiceae</taxon>
        <taxon>Brassica</taxon>
    </lineage>
</organism>
<name>A0A8S9KGN3_BRACR</name>
<protein>
    <submittedName>
        <fullName evidence="2">Uncharacterized protein</fullName>
    </submittedName>
</protein>
<keyword evidence="1" id="KW-0472">Membrane</keyword>
<dbReference type="AlphaFoldDB" id="A0A8S9KGN3"/>
<evidence type="ECO:0000256" key="1">
    <source>
        <dbReference type="SAM" id="Phobius"/>
    </source>
</evidence>
<reference evidence="2" key="1">
    <citation type="submission" date="2019-12" db="EMBL/GenBank/DDBJ databases">
        <title>Genome sequencing and annotation of Brassica cretica.</title>
        <authorList>
            <person name="Studholme D.J."/>
            <person name="Sarris P.F."/>
        </authorList>
    </citation>
    <scope>NUCLEOTIDE SEQUENCE</scope>
    <source>
        <strain evidence="2">PFS-102/07</strain>
        <tissue evidence="2">Leaf</tissue>
    </source>
</reference>
<sequence length="387" mass="44009">MVISPLIPRRSVSPGILRWRSNSEAYTGGSPAISMGEFSDTHRRLIGEVFFLRSQVQDMMARQDLLVQQTSIPVRRDRPAVGEFFPSSHPKVTGSWEWIELGSCLRKCHEDPEVIFGCWGCPRHGDYGNPEVVGEPKGSPLDPEIIFGTRRFFFRSWDHDWSPVAMWEPEDSSIDPEIRFGSRRPYGNPERLLFRSWDHAWNPEATLEPEGFSLDFEIIFGTLRPYRNPEGPYSAFLGKTTTCTCSDLAFCRSEAGHYRVRNFPTISMPHFLKGHGELMDLRYGPEKDLRYSFFWEMQYLAACFLIFVASLRSFGRMSFSRVARGCSSGCSFRGPTLDWAGNHLVVPPGWQGDARQAVRFEGRPQIGQGIIFGLRFLQGGKGMLISV</sequence>
<gene>
    <name evidence="2" type="ORF">F2Q70_00043223</name>
</gene>
<accession>A0A8S9KGN3</accession>
<dbReference type="EMBL" id="QGKY02000164">
    <property type="protein sequence ID" value="KAF2593615.1"/>
    <property type="molecule type" value="Genomic_DNA"/>
</dbReference>
<keyword evidence="1" id="KW-0812">Transmembrane</keyword>
<keyword evidence="1" id="KW-1133">Transmembrane helix</keyword>
<feature type="transmembrane region" description="Helical" evidence="1">
    <location>
        <begin position="293"/>
        <end position="311"/>
    </location>
</feature>